<proteinExistence type="predicted"/>
<feature type="region of interest" description="Disordered" evidence="1">
    <location>
        <begin position="47"/>
        <end position="126"/>
    </location>
</feature>
<protein>
    <recommendedName>
        <fullName evidence="5">Solute-binding protein family 3/N-terminal domain-containing protein</fullName>
    </recommendedName>
</protein>
<gene>
    <name evidence="3" type="ORF">GGD89_002893</name>
</gene>
<feature type="signal peptide" evidence="2">
    <location>
        <begin position="1"/>
        <end position="17"/>
    </location>
</feature>
<accession>A0A7W6RFA5</accession>
<dbReference type="Proteomes" id="UP000554286">
    <property type="component" value="Unassembled WGS sequence"/>
</dbReference>
<evidence type="ECO:0000313" key="4">
    <source>
        <dbReference type="Proteomes" id="UP000554286"/>
    </source>
</evidence>
<dbReference type="AlphaFoldDB" id="A0A7W6RFA5"/>
<feature type="region of interest" description="Disordered" evidence="1">
    <location>
        <begin position="138"/>
        <end position="178"/>
    </location>
</feature>
<comment type="caution">
    <text evidence="3">The sequence shown here is derived from an EMBL/GenBank/DDBJ whole genome shotgun (WGS) entry which is preliminary data.</text>
</comment>
<dbReference type="EMBL" id="JACIGK010000024">
    <property type="protein sequence ID" value="MBB4267252.1"/>
    <property type="molecule type" value="Genomic_DNA"/>
</dbReference>
<keyword evidence="4" id="KW-1185">Reference proteome</keyword>
<evidence type="ECO:0000256" key="2">
    <source>
        <dbReference type="SAM" id="SignalP"/>
    </source>
</evidence>
<feature type="chain" id="PRO_5031221674" description="Solute-binding protein family 3/N-terminal domain-containing protein" evidence="2">
    <location>
        <begin position="18"/>
        <end position="413"/>
    </location>
</feature>
<keyword evidence="2" id="KW-0732">Signal</keyword>
<organism evidence="3 4">
    <name type="scientific">Roseospira visakhapatnamensis</name>
    <dbReference type="NCBI Taxonomy" id="390880"/>
    <lineage>
        <taxon>Bacteria</taxon>
        <taxon>Pseudomonadati</taxon>
        <taxon>Pseudomonadota</taxon>
        <taxon>Alphaproteobacteria</taxon>
        <taxon>Rhodospirillales</taxon>
        <taxon>Rhodospirillaceae</taxon>
        <taxon>Roseospira</taxon>
    </lineage>
</organism>
<sequence length="413" mass="43295">MGAGLLATGLVVSSALAETPDAAPEGTEAAARPLVLCTAPWPPFVETVPPPLPPSARPDPRALGFTRPTVDEVPDAAEGSGDDDTGPPSRSETPDAGIVAAGAESVDEPASSTPLTGADVAPPVPPVTKSLGRVLAARDQPDPAAPETRLSVVRVPEVESPAAEPPATESPTIPLAAPLAAPPRPGVLLDRLSMPTARALLPHGRPGGPVTEAVVAACREAGLPCRISLLPWLRPAELLASGRCDGVFPVPSPDQTDRTMRISRSLVESRLAFFTLDTHLTEAAQFTDFIVLARGPSSEARHAHRAVEGLDQTRLVFGPDLPRLIARLGTLRPDDRVALFGNYHVITRAMAEVDGSVPALSVVPAGVQRLHVGFARDRVPAPVVRAFDQGLRRITETRELQEIMDLGDLESGR</sequence>
<evidence type="ECO:0000313" key="3">
    <source>
        <dbReference type="EMBL" id="MBB4267252.1"/>
    </source>
</evidence>
<evidence type="ECO:0000256" key="1">
    <source>
        <dbReference type="SAM" id="MobiDB-lite"/>
    </source>
</evidence>
<dbReference type="RefSeq" id="WP_184046481.1">
    <property type="nucleotide sequence ID" value="NZ_JACIGK010000024.1"/>
</dbReference>
<feature type="compositionally biased region" description="Acidic residues" evidence="1">
    <location>
        <begin position="72"/>
        <end position="85"/>
    </location>
</feature>
<feature type="compositionally biased region" description="Low complexity" evidence="1">
    <location>
        <begin position="151"/>
        <end position="178"/>
    </location>
</feature>
<reference evidence="3 4" key="1">
    <citation type="submission" date="2020-08" db="EMBL/GenBank/DDBJ databases">
        <title>Genome sequencing of Purple Non-Sulfur Bacteria from various extreme environments.</title>
        <authorList>
            <person name="Mayer M."/>
        </authorList>
    </citation>
    <scope>NUCLEOTIDE SEQUENCE [LARGE SCALE GENOMIC DNA]</scope>
    <source>
        <strain evidence="3 4">JA131</strain>
    </source>
</reference>
<feature type="compositionally biased region" description="Pro residues" evidence="1">
    <location>
        <begin position="47"/>
        <end position="57"/>
    </location>
</feature>
<name>A0A7W6RFA5_9PROT</name>
<evidence type="ECO:0008006" key="5">
    <source>
        <dbReference type="Google" id="ProtNLM"/>
    </source>
</evidence>
<dbReference type="SUPFAM" id="SSF53850">
    <property type="entry name" value="Periplasmic binding protein-like II"/>
    <property type="match status" value="1"/>
</dbReference>